<evidence type="ECO:0000313" key="1">
    <source>
        <dbReference type="EMBL" id="MCS2791148.1"/>
    </source>
</evidence>
<accession>A0AAW5NS68</accession>
<dbReference type="Proteomes" id="UP001204548">
    <property type="component" value="Unassembled WGS sequence"/>
</dbReference>
<proteinExistence type="predicted"/>
<sequence>MKDNSPAVYVDFGNTFTYKNFEFSFFMYGQFGIQKYNIAYSAAQAGPLAVDYPENSNKFTYRLWNSQTNPNGSRPSLAIGKMGALPGNAWVNTDMENASFMRMRNITLAYNLTGNLLGSLQRYVRNIKVYVDAQNPFILTKFQGFDPEIYTGGGGAGGGSRGEYPQTRTFSLGANITF</sequence>
<dbReference type="AlphaFoldDB" id="A0AAW5NS68"/>
<dbReference type="EMBL" id="JANUTS010000001">
    <property type="protein sequence ID" value="MCS2791148.1"/>
    <property type="molecule type" value="Genomic_DNA"/>
</dbReference>
<protein>
    <submittedName>
        <fullName evidence="1">Uncharacterized protein</fullName>
    </submittedName>
</protein>
<comment type="caution">
    <text evidence="1">The sequence shown here is derived from an EMBL/GenBank/DDBJ whole genome shotgun (WGS) entry which is preliminary data.</text>
</comment>
<reference evidence="1" key="1">
    <citation type="submission" date="2022-08" db="EMBL/GenBank/DDBJ databases">
        <title>Genome Sequencing of Bacteroides fragilis Group Isolates with Nanopore Technology.</title>
        <authorList>
            <person name="Tisza M.J."/>
            <person name="Smith D."/>
            <person name="Dekker J.P."/>
        </authorList>
    </citation>
    <scope>NUCLEOTIDE SEQUENCE</scope>
    <source>
        <strain evidence="1">BFG-351</strain>
    </source>
</reference>
<gene>
    <name evidence="1" type="ORF">NXW97_03845</name>
</gene>
<name>A0AAW5NS68_9BACE</name>
<dbReference type="RefSeq" id="WP_010535803.1">
    <property type="nucleotide sequence ID" value="NZ_JABFIA010000015.1"/>
</dbReference>
<organism evidence="1 2">
    <name type="scientific">Bacteroides faecis</name>
    <dbReference type="NCBI Taxonomy" id="674529"/>
    <lineage>
        <taxon>Bacteria</taxon>
        <taxon>Pseudomonadati</taxon>
        <taxon>Bacteroidota</taxon>
        <taxon>Bacteroidia</taxon>
        <taxon>Bacteroidales</taxon>
        <taxon>Bacteroidaceae</taxon>
        <taxon>Bacteroides</taxon>
    </lineage>
</organism>
<evidence type="ECO:0000313" key="2">
    <source>
        <dbReference type="Proteomes" id="UP001204548"/>
    </source>
</evidence>